<dbReference type="EMBL" id="JAROCC010000001">
    <property type="protein sequence ID" value="MDN4605869.1"/>
    <property type="molecule type" value="Genomic_DNA"/>
</dbReference>
<evidence type="ECO:0000313" key="2">
    <source>
        <dbReference type="Proteomes" id="UP001175097"/>
    </source>
</evidence>
<gene>
    <name evidence="1" type="ORF">P5G49_00065</name>
</gene>
<keyword evidence="2" id="KW-1185">Reference proteome</keyword>
<evidence type="ECO:0000313" key="1">
    <source>
        <dbReference type="EMBL" id="MDN4605869.1"/>
    </source>
</evidence>
<dbReference type="RefSeq" id="WP_301241337.1">
    <property type="nucleotide sequence ID" value="NZ_JAROCC010000001.1"/>
</dbReference>
<proteinExistence type="predicted"/>
<organism evidence="1 2">
    <name type="scientific">Sporosarcina highlanderae</name>
    <dbReference type="NCBI Taxonomy" id="3035916"/>
    <lineage>
        <taxon>Bacteria</taxon>
        <taxon>Bacillati</taxon>
        <taxon>Bacillota</taxon>
        <taxon>Bacilli</taxon>
        <taxon>Bacillales</taxon>
        <taxon>Caryophanaceae</taxon>
        <taxon>Sporosarcina</taxon>
    </lineage>
</organism>
<sequence length="140" mass="16147">MKAAIDIAFLEEVKKYNKRELVVLVDTIFSSQIKKYNKTVSFGRSVSMEFVAALILSDFDETTSPYIYHGLDQVFTGTWGSIDFSNFMDKVILENSVISYPAWSKAYRYIERNHEWLAEHPCSEADTNSSYITKSRFINS</sequence>
<dbReference type="Proteomes" id="UP001175097">
    <property type="component" value="Unassembled WGS sequence"/>
</dbReference>
<accession>A0ABT8JLC5</accession>
<comment type="caution">
    <text evidence="1">The sequence shown here is derived from an EMBL/GenBank/DDBJ whole genome shotgun (WGS) entry which is preliminary data.</text>
</comment>
<name>A0ABT8JLC5_9BACL</name>
<protein>
    <submittedName>
        <fullName evidence="1">Uncharacterized protein</fullName>
    </submittedName>
</protein>
<reference evidence="1" key="1">
    <citation type="submission" date="2023-03" db="EMBL/GenBank/DDBJ databases">
        <title>MT1 and MT2 Draft Genomes of Novel Species.</title>
        <authorList>
            <person name="Venkateswaran K."/>
        </authorList>
    </citation>
    <scope>NUCLEOTIDE SEQUENCE</scope>
    <source>
        <strain evidence="1">F6_3S_P_2</strain>
    </source>
</reference>